<evidence type="ECO:0000313" key="3">
    <source>
        <dbReference type="Proteomes" id="UP000273022"/>
    </source>
</evidence>
<gene>
    <name evidence="2" type="ORF">D5R81_18355</name>
</gene>
<evidence type="ECO:0000313" key="2">
    <source>
        <dbReference type="EMBL" id="RJY05858.1"/>
    </source>
</evidence>
<dbReference type="Proteomes" id="UP000273022">
    <property type="component" value="Unassembled WGS sequence"/>
</dbReference>
<organism evidence="2 3">
    <name type="scientific">Parashewanella spongiae</name>
    <dbReference type="NCBI Taxonomy" id="342950"/>
    <lineage>
        <taxon>Bacteria</taxon>
        <taxon>Pseudomonadati</taxon>
        <taxon>Pseudomonadota</taxon>
        <taxon>Gammaproteobacteria</taxon>
        <taxon>Alteromonadales</taxon>
        <taxon>Shewanellaceae</taxon>
        <taxon>Parashewanella</taxon>
    </lineage>
</organism>
<evidence type="ECO:0000256" key="1">
    <source>
        <dbReference type="SAM" id="MobiDB-lite"/>
    </source>
</evidence>
<proteinExistence type="predicted"/>
<keyword evidence="3" id="KW-1185">Reference proteome</keyword>
<comment type="caution">
    <text evidence="2">The sequence shown here is derived from an EMBL/GenBank/DDBJ whole genome shotgun (WGS) entry which is preliminary data.</text>
</comment>
<dbReference type="AlphaFoldDB" id="A0A3A6TM87"/>
<dbReference type="RefSeq" id="WP_121855050.1">
    <property type="nucleotide sequence ID" value="NZ_CP037952.1"/>
</dbReference>
<accession>A0A3A6TM87</accession>
<feature type="region of interest" description="Disordered" evidence="1">
    <location>
        <begin position="1"/>
        <end position="30"/>
    </location>
</feature>
<name>A0A3A6TM87_9GAMM</name>
<reference evidence="2 3" key="1">
    <citation type="submission" date="2018-09" db="EMBL/GenBank/DDBJ databases">
        <title>Phylogeny of the Shewanellaceae, and recommendation for two new genera, Pseudoshewanella and Parashewanella.</title>
        <authorList>
            <person name="Wang G."/>
        </authorList>
    </citation>
    <scope>NUCLEOTIDE SEQUENCE [LARGE SCALE GENOMIC DNA]</scope>
    <source>
        <strain evidence="2 3">KCTC 22492</strain>
    </source>
</reference>
<sequence>MSALGQLTNHGVPPCYPETETIKNGEHTPPVESGSVQLMYPAIQQSSEHFHSFDFLYTTPSLPTHTDPQINELLRNIYTHYTDGNYNCAIEACRIAMLHIMGPTCSPDAIYTIRNFLLLATLKCKPNDVIILINSMVTEDPNEQLLIYQHLVNSFEKNNLHFSTPTKQLTLFRRVLAALGDRKASIQLINMHLFSSNPEYEYCPTEIEPILFKMARGRLINSAAKLVVFPKPIQILLDIIMLEEVNKNKTNEESVIYEHRVELADKLFNDTNIHIKFTAPLVFLSTIFGSIDAKKADHYLQLLKPEVKSFTEERILDYLVAKTMIANGSSTERVILGEQRLKKLSECLMISAAQDLLMHTIKTKNKEALLEHYTFIVQRISFEHVVDSPQFCCTLAKSIRIITANEPQSSKLCQISCANFQPSSKKIKSDLALYETILVLAVNLKNPEAAALLHMVLMDLQGMGRSISDFEMIKQRVNKYSAIISSETSNHAVTILTHLMLDWGVTNVTEQASEALVLEPLNAASLILVMDRIKDVNFPTRIKDAFYLEIIQSKDLYKDLWILGDLKSINKLLMDFQKKNWIKDSECKEIALKAMSRLKYEYERIKNSDFPECIEPIHPAFLGLAKKYRIPTVSLEQQEATKKIKIDSIKKQLSDFTLQKLPNELPEVDLHSHKTKPTINIAKLLIELSTLVESSTYDLNLDCIKILLNYIPFISANQPAINKLLQSLTEDIRLEERDRVCAAQASYIELKTCKGYQAMDRLSVLKALLLDFSPTDETKASFKQLIVTKLKTNFCSMIPLLKDITEFPLLIEILTESDAELIPEAHELFMTYFAYLDDESTEFVTMSLATKIKTRLLSKPYVDGSKAKAAFKLLKSILITTPPSSEFKQCFCDISIECLNVYPEVIVQTLYEIKDSELTAKIASAPNSVKSKNFLPLYLQLVEQHHIGMLSSRTIDALWREQKFPSHLREQLITHLNKEHPRLLEKTFIVLTTKLAPKENFAFNLLSKDLQLAILCQMPSHLKAKRIEHIQPVFISFFNRLVDEPTFCVLRPTSVNKTHIKSQIDKAVKQSSFQGQFELLTAIISEDLTSLAPDKTEALRADLIKKAQEIYKAHTIPPAQSRDSAFNKRGLNESELNKLKLAITILVKENCFQELMT</sequence>
<protein>
    <submittedName>
        <fullName evidence="2">Uncharacterized protein</fullName>
    </submittedName>
</protein>
<dbReference type="EMBL" id="QYYH01000179">
    <property type="protein sequence ID" value="RJY05858.1"/>
    <property type="molecule type" value="Genomic_DNA"/>
</dbReference>